<dbReference type="InterPro" id="IPR004000">
    <property type="entry name" value="Actin"/>
</dbReference>
<dbReference type="EMBL" id="JAEMWZ010000431">
    <property type="protein sequence ID" value="KAG7118066.1"/>
    <property type="molecule type" value="Genomic_DNA"/>
</dbReference>
<proteinExistence type="predicted"/>
<comment type="caution">
    <text evidence="1">The sequence shown here is derived from an EMBL/GenBank/DDBJ whole genome shotgun (WGS) entry which is preliminary data.</text>
</comment>
<organism evidence="1 2">
    <name type="scientific">Verticillium longisporum</name>
    <name type="common">Verticillium dahliae var. longisporum</name>
    <dbReference type="NCBI Taxonomy" id="100787"/>
    <lineage>
        <taxon>Eukaryota</taxon>
        <taxon>Fungi</taxon>
        <taxon>Dikarya</taxon>
        <taxon>Ascomycota</taxon>
        <taxon>Pezizomycotina</taxon>
        <taxon>Sordariomycetes</taxon>
        <taxon>Hypocreomycetidae</taxon>
        <taxon>Glomerellales</taxon>
        <taxon>Plectosphaerellaceae</taxon>
        <taxon>Verticillium</taxon>
    </lineage>
</organism>
<evidence type="ECO:0000313" key="2">
    <source>
        <dbReference type="Proteomes" id="UP000689129"/>
    </source>
</evidence>
<sequence>MLAQATRLNSGGWHSAEYLLKLLRLKYPAFVGKLSPSQAERMVRDHCYLSADYDNELSGYLDWTGLEDRDVVIQYPYTEEAEANQIHLNVERIRVPEVVFRPSIAGVDQAGLVEITGDILTHRLVDQVGGSDAFLKDVFLTGGNTLFKNFDQRLRDGLAALLPAGAPLRTRRAADPLLDAWRGAAEWSGGDAWKAAAVTKAEYEEKGHEYLKEHDLGNSCPPV</sequence>
<dbReference type="Pfam" id="PF00022">
    <property type="entry name" value="Actin"/>
    <property type="match status" value="1"/>
</dbReference>
<accession>A0A8I3AH82</accession>
<reference evidence="1" key="1">
    <citation type="journal article" date="2021" name="Mol. Plant Pathol.">
        <title>A 20-kb lineage-specific genomic region tames virulence in pathogenic amphidiploid Verticillium longisporum.</title>
        <authorList>
            <person name="Harting R."/>
            <person name="Starke J."/>
            <person name="Kusch H."/>
            <person name="Poggeler S."/>
            <person name="Maurus I."/>
            <person name="Schluter R."/>
            <person name="Landesfeind M."/>
            <person name="Bulla I."/>
            <person name="Nowrousian M."/>
            <person name="de Jonge R."/>
            <person name="Stahlhut G."/>
            <person name="Hoff K.J."/>
            <person name="Asshauer K.P."/>
            <person name="Thurmer A."/>
            <person name="Stanke M."/>
            <person name="Daniel R."/>
            <person name="Morgenstern B."/>
            <person name="Thomma B.P.H.J."/>
            <person name="Kronstad J.W."/>
            <person name="Braus-Stromeyer S.A."/>
            <person name="Braus G.H."/>
        </authorList>
    </citation>
    <scope>NUCLEOTIDE SEQUENCE</scope>
    <source>
        <strain evidence="1">Vl32</strain>
    </source>
</reference>
<gene>
    <name evidence="1" type="ORF">HYQ45_015567</name>
</gene>
<dbReference type="FunFam" id="3.30.420.40:FF:000058">
    <property type="entry name" value="Putative actin-related protein 5"/>
    <property type="match status" value="1"/>
</dbReference>
<dbReference type="AlphaFoldDB" id="A0A8I3AH82"/>
<dbReference type="OrthoDB" id="7340501at2759"/>
<protein>
    <submittedName>
        <fullName evidence="1">Actin-like protein arp5 like</fullName>
    </submittedName>
</protein>
<name>A0A8I3AH82_VERLO</name>
<evidence type="ECO:0000313" key="1">
    <source>
        <dbReference type="EMBL" id="KAG7118066.1"/>
    </source>
</evidence>
<dbReference type="PANTHER" id="PTHR11937">
    <property type="entry name" value="ACTIN"/>
    <property type="match status" value="1"/>
</dbReference>
<dbReference type="Proteomes" id="UP000689129">
    <property type="component" value="Unassembled WGS sequence"/>
</dbReference>